<accession>A0ABV9L4F0</accession>
<evidence type="ECO:0000256" key="1">
    <source>
        <dbReference type="SAM" id="MobiDB-lite"/>
    </source>
</evidence>
<dbReference type="RefSeq" id="WP_380002068.1">
    <property type="nucleotide sequence ID" value="NZ_JBHSGN010000193.1"/>
</dbReference>
<dbReference type="Proteomes" id="UP001596023">
    <property type="component" value="Unassembled WGS sequence"/>
</dbReference>
<dbReference type="EMBL" id="JBHSGN010000193">
    <property type="protein sequence ID" value="MFC4677156.1"/>
    <property type="molecule type" value="Genomic_DNA"/>
</dbReference>
<reference evidence="4" key="1">
    <citation type="journal article" date="2019" name="Int. J. Syst. Evol. Microbiol.">
        <title>The Global Catalogue of Microorganisms (GCM) 10K type strain sequencing project: providing services to taxonomists for standard genome sequencing and annotation.</title>
        <authorList>
            <consortium name="The Broad Institute Genomics Platform"/>
            <consortium name="The Broad Institute Genome Sequencing Center for Infectious Disease"/>
            <person name="Wu L."/>
            <person name="Ma J."/>
        </authorList>
    </citation>
    <scope>NUCLEOTIDE SEQUENCE [LARGE SCALE GENOMIC DNA]</scope>
    <source>
        <strain evidence="4">CCUG 66188</strain>
    </source>
</reference>
<proteinExistence type="predicted"/>
<keyword evidence="4" id="KW-1185">Reference proteome</keyword>
<evidence type="ECO:0000313" key="3">
    <source>
        <dbReference type="EMBL" id="MFC4677156.1"/>
    </source>
</evidence>
<feature type="region of interest" description="Disordered" evidence="1">
    <location>
        <begin position="210"/>
        <end position="229"/>
    </location>
</feature>
<protein>
    <submittedName>
        <fullName evidence="3">Phage regulatory protein/antirepressor Ant</fullName>
    </submittedName>
</protein>
<feature type="compositionally biased region" description="Basic and acidic residues" evidence="1">
    <location>
        <begin position="210"/>
        <end position="221"/>
    </location>
</feature>
<organism evidence="3 4">
    <name type="scientific">Dysgonomonas termitidis</name>
    <dbReference type="NCBI Taxonomy" id="1516126"/>
    <lineage>
        <taxon>Bacteria</taxon>
        <taxon>Pseudomonadati</taxon>
        <taxon>Bacteroidota</taxon>
        <taxon>Bacteroidia</taxon>
        <taxon>Bacteroidales</taxon>
        <taxon>Dysgonomonadaceae</taxon>
        <taxon>Dysgonomonas</taxon>
    </lineage>
</organism>
<evidence type="ECO:0000313" key="4">
    <source>
        <dbReference type="Proteomes" id="UP001596023"/>
    </source>
</evidence>
<feature type="domain" description="Antirepressor protein C-terminal" evidence="2">
    <location>
        <begin position="142"/>
        <end position="226"/>
    </location>
</feature>
<sequence>MTMTNVENFNRKTMSSREIAELTGKNHQHVLRDCDKLNEHYENLHLPKIGQMFSIRQLPNGGETKDRYFELSKMQTFDLMTGYSIELRIKVNRRWEELEAKALPQSEDEMLLLAMNTLAKRVEAQRQQLQILGGQNEQLVNEVKALAPKAAYTNEVLQSTSTYTMTQVAKELGMSAIALERELKDRGVMFRQSEQWLLYAKYQDKGYTRPRTHSYERKDGTKGTNTITV</sequence>
<dbReference type="InterPro" id="IPR014054">
    <property type="entry name" value="Phage_regulatory_Rha"/>
</dbReference>
<gene>
    <name evidence="3" type="ORF">ACFO6W_26100</name>
</gene>
<dbReference type="Pfam" id="PF03374">
    <property type="entry name" value="ANT"/>
    <property type="match status" value="1"/>
</dbReference>
<dbReference type="Pfam" id="PF09669">
    <property type="entry name" value="Phage_pRha"/>
    <property type="match status" value="1"/>
</dbReference>
<dbReference type="InterPro" id="IPR005039">
    <property type="entry name" value="Ant_C"/>
</dbReference>
<name>A0ABV9L4F0_9BACT</name>
<feature type="non-terminal residue" evidence="3">
    <location>
        <position position="229"/>
    </location>
</feature>
<evidence type="ECO:0000259" key="2">
    <source>
        <dbReference type="Pfam" id="PF03374"/>
    </source>
</evidence>
<comment type="caution">
    <text evidence="3">The sequence shown here is derived from an EMBL/GenBank/DDBJ whole genome shotgun (WGS) entry which is preliminary data.</text>
</comment>